<proteinExistence type="inferred from homology"/>
<dbReference type="PANTHER" id="PTHR34039">
    <property type="entry name" value="UPF0102 PROTEIN YRAN"/>
    <property type="match status" value="1"/>
</dbReference>
<evidence type="ECO:0000313" key="3">
    <source>
        <dbReference type="EMBL" id="SCM80487.1"/>
    </source>
</evidence>
<name>A0A212LSL1_9FIRM</name>
<dbReference type="SUPFAM" id="SSF52980">
    <property type="entry name" value="Restriction endonuclease-like"/>
    <property type="match status" value="1"/>
</dbReference>
<sequence length="118" mass="13085">MNHIDVGNKGEQSAASYLGRLGYEIIATKYRAKTGEIDIIAKDKGCLVFVEVKTRRSVAYGFPAEAVNVRKQQKIINTALCFLNQRGLADAACRFDILEVYLSQDSIRCNHIINAFGS</sequence>
<protein>
    <recommendedName>
        <fullName evidence="2">UPF0102 protein KL86SPO_30665</fullName>
    </recommendedName>
</protein>
<dbReference type="Gene3D" id="3.40.1350.10">
    <property type="match status" value="1"/>
</dbReference>
<dbReference type="GO" id="GO:0003676">
    <property type="term" value="F:nucleic acid binding"/>
    <property type="evidence" value="ECO:0007669"/>
    <property type="project" value="InterPro"/>
</dbReference>
<accession>A0A212LSL1</accession>
<dbReference type="Pfam" id="PF02021">
    <property type="entry name" value="UPF0102"/>
    <property type="match status" value="1"/>
</dbReference>
<comment type="similarity">
    <text evidence="1 2">Belongs to the UPF0102 family.</text>
</comment>
<dbReference type="HAMAP" id="MF_00048">
    <property type="entry name" value="UPF0102"/>
    <property type="match status" value="1"/>
</dbReference>
<dbReference type="EMBL" id="FMJE01000003">
    <property type="protein sequence ID" value="SCM80487.1"/>
    <property type="molecule type" value="Genomic_DNA"/>
</dbReference>
<dbReference type="AlphaFoldDB" id="A0A212LSL1"/>
<evidence type="ECO:0000256" key="2">
    <source>
        <dbReference type="HAMAP-Rule" id="MF_00048"/>
    </source>
</evidence>
<dbReference type="PANTHER" id="PTHR34039:SF1">
    <property type="entry name" value="UPF0102 PROTEIN YRAN"/>
    <property type="match status" value="1"/>
</dbReference>
<gene>
    <name evidence="3" type="ORF">KL86SPO_30665</name>
</gene>
<dbReference type="InterPro" id="IPR011335">
    <property type="entry name" value="Restrct_endonuc-II-like"/>
</dbReference>
<evidence type="ECO:0000256" key="1">
    <source>
        <dbReference type="ARBA" id="ARBA00006738"/>
    </source>
</evidence>
<reference evidence="3" key="1">
    <citation type="submission" date="2016-08" db="EMBL/GenBank/DDBJ databases">
        <authorList>
            <person name="Seilhamer J.J."/>
        </authorList>
    </citation>
    <scope>NUCLEOTIDE SEQUENCE</scope>
    <source>
        <strain evidence="3">86</strain>
    </source>
</reference>
<dbReference type="InterPro" id="IPR003509">
    <property type="entry name" value="UPF0102_YraN-like"/>
</dbReference>
<dbReference type="RefSeq" id="WP_288183874.1">
    <property type="nucleotide sequence ID" value="NZ_LT608335.1"/>
</dbReference>
<dbReference type="CDD" id="cd20736">
    <property type="entry name" value="PoNe_Nuclease"/>
    <property type="match status" value="1"/>
</dbReference>
<organism evidence="3">
    <name type="scientific">uncultured Sporomusa sp</name>
    <dbReference type="NCBI Taxonomy" id="307249"/>
    <lineage>
        <taxon>Bacteria</taxon>
        <taxon>Bacillati</taxon>
        <taxon>Bacillota</taxon>
        <taxon>Negativicutes</taxon>
        <taxon>Selenomonadales</taxon>
        <taxon>Sporomusaceae</taxon>
        <taxon>Sporomusa</taxon>
        <taxon>environmental samples</taxon>
    </lineage>
</organism>
<dbReference type="InterPro" id="IPR011856">
    <property type="entry name" value="tRNA_endonuc-like_dom_sf"/>
</dbReference>
<dbReference type="NCBIfam" id="TIGR00252">
    <property type="entry name" value="YraN family protein"/>
    <property type="match status" value="1"/>
</dbReference>
<dbReference type="NCBIfam" id="NF009150">
    <property type="entry name" value="PRK12497.1-3"/>
    <property type="match status" value="1"/>
</dbReference>